<keyword evidence="2" id="KW-1185">Reference proteome</keyword>
<evidence type="ECO:0000313" key="2">
    <source>
        <dbReference type="Proteomes" id="UP000001699"/>
    </source>
</evidence>
<name>B0XZT5_ASPFC</name>
<organism evidence="1 2">
    <name type="scientific">Aspergillus fumigatus (strain CBS 144.89 / FGSC A1163 / CEA10)</name>
    <name type="common">Neosartorya fumigata</name>
    <dbReference type="NCBI Taxonomy" id="451804"/>
    <lineage>
        <taxon>Eukaryota</taxon>
        <taxon>Fungi</taxon>
        <taxon>Dikarya</taxon>
        <taxon>Ascomycota</taxon>
        <taxon>Pezizomycotina</taxon>
        <taxon>Eurotiomycetes</taxon>
        <taxon>Eurotiomycetidae</taxon>
        <taxon>Eurotiales</taxon>
        <taxon>Aspergillaceae</taxon>
        <taxon>Aspergillus</taxon>
        <taxon>Aspergillus subgen. Fumigati</taxon>
    </lineage>
</organism>
<dbReference type="HOGENOM" id="CLU_1408422_0_0_1"/>
<accession>B0XZT5</accession>
<reference evidence="1 2" key="1">
    <citation type="journal article" date="2008" name="PLoS Genet.">
        <title>Genomic islands in the pathogenic filamentous fungus Aspergillus fumigatus.</title>
        <authorList>
            <person name="Fedorova N.D."/>
            <person name="Khaldi N."/>
            <person name="Joardar V.S."/>
            <person name="Maiti R."/>
            <person name="Amedeo P."/>
            <person name="Anderson M.J."/>
            <person name="Crabtree J."/>
            <person name="Silva J.C."/>
            <person name="Badger J.H."/>
            <person name="Albarraq A."/>
            <person name="Angiuoli S."/>
            <person name="Bussey H."/>
            <person name="Bowyer P."/>
            <person name="Cotty P.J."/>
            <person name="Dyer P.S."/>
            <person name="Egan A."/>
            <person name="Galens K."/>
            <person name="Fraser-Liggett C.M."/>
            <person name="Haas B.J."/>
            <person name="Inman J.M."/>
            <person name="Kent R."/>
            <person name="Lemieux S."/>
            <person name="Malavazi I."/>
            <person name="Orvis J."/>
            <person name="Roemer T."/>
            <person name="Ronning C.M."/>
            <person name="Sundaram J.P."/>
            <person name="Sutton G."/>
            <person name="Turner G."/>
            <person name="Venter J.C."/>
            <person name="White O.R."/>
            <person name="Whitty B.R."/>
            <person name="Youngman P."/>
            <person name="Wolfe K.H."/>
            <person name="Goldman G.H."/>
            <person name="Wortman J.R."/>
            <person name="Jiang B."/>
            <person name="Denning D.W."/>
            <person name="Nierman W.C."/>
        </authorList>
    </citation>
    <scope>NUCLEOTIDE SEQUENCE [LARGE SCALE GENOMIC DNA]</scope>
    <source>
        <strain evidence="2">CBS 144.89 / FGSC A1163 / CEA10</strain>
    </source>
</reference>
<sequence>MGSVSPVSNQFETKTIVTAAHLVNLLADIDKSRILKALLVLFGRSHQLAEPCACVADQPVHLQHVLCLFDGLVVAADKQVGICEFKPSTGRQVREGLRDEAIVVGHRSLQVAGVDEIEWLGVFPVRLKIVHLEGEIENSGDIAWDGRAEELPVQLQPMDVVVLPGLVWNCLLVSTQVPDLGDSVPSRHLAISR</sequence>
<evidence type="ECO:0000313" key="1">
    <source>
        <dbReference type="EMBL" id="EDP52267.1"/>
    </source>
</evidence>
<dbReference type="EMBL" id="DS499596">
    <property type="protein sequence ID" value="EDP52267.1"/>
    <property type="molecule type" value="Genomic_DNA"/>
</dbReference>
<dbReference type="VEuPathDB" id="FungiDB:AFUB_034310"/>
<dbReference type="Proteomes" id="UP000001699">
    <property type="component" value="Unassembled WGS sequence"/>
</dbReference>
<protein>
    <submittedName>
        <fullName evidence="1">Uncharacterized protein</fullName>
    </submittedName>
</protein>
<gene>
    <name evidence="1" type="ORF">AFUB_034310</name>
</gene>
<proteinExistence type="predicted"/>
<dbReference type="AlphaFoldDB" id="B0XZT5"/>